<dbReference type="NCBIfam" id="NF038402">
    <property type="entry name" value="TroA_like"/>
    <property type="match status" value="1"/>
</dbReference>
<dbReference type="AlphaFoldDB" id="A0A1M4WXN9"/>
<dbReference type="InterPro" id="IPR002491">
    <property type="entry name" value="ABC_transptr_periplasmic_BD"/>
</dbReference>
<dbReference type="EMBL" id="FQUZ01000008">
    <property type="protein sequence ID" value="SHE85978.1"/>
    <property type="molecule type" value="Genomic_DNA"/>
</dbReference>
<dbReference type="PROSITE" id="PS50983">
    <property type="entry name" value="FE_B12_PBP"/>
    <property type="match status" value="1"/>
</dbReference>
<dbReference type="InterPro" id="IPR054828">
    <property type="entry name" value="Vit_B12_bind_prot"/>
</dbReference>
<sequence>MKTRAAQTFPRLTIAGLAVALWLGASGLSSAHAADAAVEAAEPAASTVTIEDARGRSVTLSQPPQRIVSLLPSLTESVCALGACERLVGVDRYSRYPETVAQLPEVGGGIDPNIEAIARLRPDVVLAATSSRAAFRLESLGIAVVALEPQTEADVQHVLGVLARLLQLPDARAEQVWRDIDAGVNAAAQAMPASMRGARVYFEVSSGPFAAGEASFIGQMLQRLGLGNIVAADMGPFPKLNPEFVLRADPDLIMVGDRSMQASPSYPGWQNMRAIRQGRVCRFNDAQADILVRPGPRMAEAAQLMLRCAQDKASAP</sequence>
<dbReference type="InterPro" id="IPR050902">
    <property type="entry name" value="ABC_Transporter_SBP"/>
</dbReference>
<name>A0A1M4WXN9_9BURK</name>
<dbReference type="Proteomes" id="UP000184327">
    <property type="component" value="Unassembled WGS sequence"/>
</dbReference>
<gene>
    <name evidence="4" type="ORF">SAMN02745117_00939</name>
</gene>
<protein>
    <submittedName>
        <fullName evidence="4">Iron complex transport system substrate-binding protein</fullName>
    </submittedName>
</protein>
<dbReference type="PANTHER" id="PTHR30535:SF34">
    <property type="entry name" value="MOLYBDATE-BINDING PROTEIN MOLA"/>
    <property type="match status" value="1"/>
</dbReference>
<reference evidence="4 5" key="1">
    <citation type="submission" date="2016-11" db="EMBL/GenBank/DDBJ databases">
        <authorList>
            <person name="Jaros S."/>
            <person name="Januszkiewicz K."/>
            <person name="Wedrychowicz H."/>
        </authorList>
    </citation>
    <scope>NUCLEOTIDE SEQUENCE [LARGE SCALE GENOMIC DNA]</scope>
    <source>
        <strain evidence="4 5">DSM 16112</strain>
    </source>
</reference>
<dbReference type="PANTHER" id="PTHR30535">
    <property type="entry name" value="VITAMIN B12-BINDING PROTEIN"/>
    <property type="match status" value="1"/>
</dbReference>
<keyword evidence="5" id="KW-1185">Reference proteome</keyword>
<dbReference type="OrthoDB" id="6495095at2"/>
<feature type="domain" description="Fe/B12 periplasmic-binding" evidence="3">
    <location>
        <begin position="66"/>
        <end position="316"/>
    </location>
</feature>
<accession>A0A1M4WXN9</accession>
<evidence type="ECO:0000256" key="1">
    <source>
        <dbReference type="ARBA" id="ARBA00022729"/>
    </source>
</evidence>
<dbReference type="STRING" id="1122156.SAMN02745117_00939"/>
<evidence type="ECO:0000259" key="3">
    <source>
        <dbReference type="PROSITE" id="PS50983"/>
    </source>
</evidence>
<dbReference type="RefSeq" id="WP_073355195.1">
    <property type="nucleotide sequence ID" value="NZ_FQUZ01000008.1"/>
</dbReference>
<dbReference type="SUPFAM" id="SSF53807">
    <property type="entry name" value="Helical backbone' metal receptor"/>
    <property type="match status" value="1"/>
</dbReference>
<dbReference type="Pfam" id="PF01497">
    <property type="entry name" value="Peripla_BP_2"/>
    <property type="match status" value="1"/>
</dbReference>
<dbReference type="Gene3D" id="3.40.50.1980">
    <property type="entry name" value="Nitrogenase molybdenum iron protein domain"/>
    <property type="match status" value="2"/>
</dbReference>
<evidence type="ECO:0000313" key="5">
    <source>
        <dbReference type="Proteomes" id="UP000184327"/>
    </source>
</evidence>
<organism evidence="4 5">
    <name type="scientific">Lampropedia hyalina DSM 16112</name>
    <dbReference type="NCBI Taxonomy" id="1122156"/>
    <lineage>
        <taxon>Bacteria</taxon>
        <taxon>Pseudomonadati</taxon>
        <taxon>Pseudomonadota</taxon>
        <taxon>Betaproteobacteria</taxon>
        <taxon>Burkholderiales</taxon>
        <taxon>Comamonadaceae</taxon>
        <taxon>Lampropedia</taxon>
    </lineage>
</organism>
<feature type="chain" id="PRO_5011957075" evidence="2">
    <location>
        <begin position="34"/>
        <end position="316"/>
    </location>
</feature>
<proteinExistence type="predicted"/>
<dbReference type="GO" id="GO:0071281">
    <property type="term" value="P:cellular response to iron ion"/>
    <property type="evidence" value="ECO:0007669"/>
    <property type="project" value="TreeGrafter"/>
</dbReference>
<evidence type="ECO:0000313" key="4">
    <source>
        <dbReference type="EMBL" id="SHE85978.1"/>
    </source>
</evidence>
<evidence type="ECO:0000256" key="2">
    <source>
        <dbReference type="SAM" id="SignalP"/>
    </source>
</evidence>
<feature type="signal peptide" evidence="2">
    <location>
        <begin position="1"/>
        <end position="33"/>
    </location>
</feature>
<keyword evidence="1 2" id="KW-0732">Signal</keyword>